<evidence type="ECO:0000313" key="8">
    <source>
        <dbReference type="Proteomes" id="UP000489600"/>
    </source>
</evidence>
<feature type="compositionally biased region" description="Polar residues" evidence="5">
    <location>
        <begin position="233"/>
        <end position="245"/>
    </location>
</feature>
<dbReference type="AlphaFoldDB" id="A0A565CAS2"/>
<feature type="region of interest" description="Disordered" evidence="5">
    <location>
        <begin position="417"/>
        <end position="455"/>
    </location>
</feature>
<evidence type="ECO:0000256" key="5">
    <source>
        <dbReference type="SAM" id="MobiDB-lite"/>
    </source>
</evidence>
<keyword evidence="3" id="KW-0862">Zinc</keyword>
<evidence type="ECO:0000313" key="7">
    <source>
        <dbReference type="EMBL" id="VVB10650.1"/>
    </source>
</evidence>
<name>A0A565CAS2_9BRAS</name>
<evidence type="ECO:0000256" key="2">
    <source>
        <dbReference type="ARBA" id="ARBA00022771"/>
    </source>
</evidence>
<dbReference type="OrthoDB" id="6036at2759"/>
<dbReference type="PANTHER" id="PTHR46085">
    <property type="entry name" value="ARFGAP/RECO-RELATED"/>
    <property type="match status" value="1"/>
</dbReference>
<dbReference type="InterPro" id="IPR001164">
    <property type="entry name" value="ArfGAP_dom"/>
</dbReference>
<feature type="region of interest" description="Disordered" evidence="5">
    <location>
        <begin position="222"/>
        <end position="248"/>
    </location>
</feature>
<keyword evidence="1" id="KW-0479">Metal-binding</keyword>
<evidence type="ECO:0000259" key="6">
    <source>
        <dbReference type="PROSITE" id="PS50115"/>
    </source>
</evidence>
<dbReference type="FunFam" id="1.10.220.150:FF:000005">
    <property type="entry name" value="Arf-GAP domain and FG repeat-containing protein 1"/>
    <property type="match status" value="1"/>
</dbReference>
<feature type="compositionally biased region" description="Polar residues" evidence="5">
    <location>
        <begin position="417"/>
        <end position="435"/>
    </location>
</feature>
<keyword evidence="8" id="KW-1185">Reference proteome</keyword>
<protein>
    <recommendedName>
        <fullName evidence="6">Arf-GAP domain-containing protein</fullName>
    </recommendedName>
</protein>
<gene>
    <name evidence="7" type="ORF">ANE_LOCUS21094</name>
</gene>
<dbReference type="Proteomes" id="UP000489600">
    <property type="component" value="Unassembled WGS sequence"/>
</dbReference>
<dbReference type="InterPro" id="IPR044820">
    <property type="entry name" value="AGD14-like"/>
</dbReference>
<dbReference type="Pfam" id="PF01412">
    <property type="entry name" value="ArfGap"/>
    <property type="match status" value="1"/>
</dbReference>
<dbReference type="InterPro" id="IPR037278">
    <property type="entry name" value="ARFGAP/RecO"/>
</dbReference>
<dbReference type="GO" id="GO:0008270">
    <property type="term" value="F:zinc ion binding"/>
    <property type="evidence" value="ECO:0007669"/>
    <property type="project" value="UniProtKB-KW"/>
</dbReference>
<organism evidence="7 8">
    <name type="scientific">Arabis nemorensis</name>
    <dbReference type="NCBI Taxonomy" id="586526"/>
    <lineage>
        <taxon>Eukaryota</taxon>
        <taxon>Viridiplantae</taxon>
        <taxon>Streptophyta</taxon>
        <taxon>Embryophyta</taxon>
        <taxon>Tracheophyta</taxon>
        <taxon>Spermatophyta</taxon>
        <taxon>Magnoliopsida</taxon>
        <taxon>eudicotyledons</taxon>
        <taxon>Gunneridae</taxon>
        <taxon>Pentapetalae</taxon>
        <taxon>rosids</taxon>
        <taxon>malvids</taxon>
        <taxon>Brassicales</taxon>
        <taxon>Brassicaceae</taxon>
        <taxon>Arabideae</taxon>
        <taxon>Arabis</taxon>
    </lineage>
</organism>
<evidence type="ECO:0000256" key="4">
    <source>
        <dbReference type="PROSITE-ProRule" id="PRU00288"/>
    </source>
</evidence>
<dbReference type="PANTHER" id="PTHR46085:SF16">
    <property type="entry name" value="ARFGAP_RECO-LIKE ZINC FINGER DOMAIN-CONTAINING PROTEIN"/>
    <property type="match status" value="1"/>
</dbReference>
<dbReference type="EMBL" id="CABITT030000007">
    <property type="protein sequence ID" value="VVB10650.1"/>
    <property type="molecule type" value="Genomic_DNA"/>
</dbReference>
<dbReference type="CDD" id="cd08838">
    <property type="entry name" value="ArfGap_AGFG"/>
    <property type="match status" value="1"/>
</dbReference>
<comment type="caution">
    <text evidence="7">The sequence shown here is derived from an EMBL/GenBank/DDBJ whole genome shotgun (WGS) entry which is preliminary data.</text>
</comment>
<dbReference type="GO" id="GO:0005096">
    <property type="term" value="F:GTPase activator activity"/>
    <property type="evidence" value="ECO:0007669"/>
    <property type="project" value="InterPro"/>
</dbReference>
<evidence type="ECO:0000256" key="1">
    <source>
        <dbReference type="ARBA" id="ARBA00022723"/>
    </source>
</evidence>
<dbReference type="Gene3D" id="1.10.220.150">
    <property type="entry name" value="Arf GTPase activating protein"/>
    <property type="match status" value="1"/>
</dbReference>
<proteinExistence type="predicted"/>
<dbReference type="SUPFAM" id="SSF57863">
    <property type="entry name" value="ArfGap/RecO-like zinc finger"/>
    <property type="match status" value="1"/>
</dbReference>
<keyword evidence="2 4" id="KW-0863">Zinc-finger</keyword>
<feature type="compositionally biased region" description="Basic and acidic residues" evidence="5">
    <location>
        <begin position="222"/>
        <end position="232"/>
    </location>
</feature>
<dbReference type="SMART" id="SM00105">
    <property type="entry name" value="ArfGap"/>
    <property type="match status" value="1"/>
</dbReference>
<evidence type="ECO:0000256" key="3">
    <source>
        <dbReference type="ARBA" id="ARBA00022833"/>
    </source>
</evidence>
<feature type="domain" description="Arf-GAP" evidence="6">
    <location>
        <begin position="12"/>
        <end position="130"/>
    </location>
</feature>
<dbReference type="InterPro" id="IPR038508">
    <property type="entry name" value="ArfGAP_dom_sf"/>
</dbReference>
<sequence length="625" mass="68528">MGSRIKEDERIEKAIRSLLKLPENRRCINCNSLGPQYVCSTFWTFVCINCSGIHREFTHRVKSVSMAKFTSEEVTALRAGGNERARQIYFKEWDNKRDAYPDSSNIFKIRDFIKSVYVEKRYSSESNDKISPQKPVVIEEYRESRKAGTSFFGSRSLRSLDKSAVERPSGVGSGNETLKFYFEDKKHNQQHVMHNPKSRGLPKSPIRFEIVDDRFRDDGGVKRYDARRESRGSSKSLDLSNNKDTPSFPIVRHASEVLGDNAPRLRVENVVKDEKKKDKLETRVNLIDDVPVSEPCDDKIRQTSSEPLKTTENPAPNSLEALLFGLSVPSDVPGTNNYELWSKSDNISSPAANLGTQTMPRTPDSVTSIIVSSPTIAHAQSPHAGYSSPAFPVSADNLNTKELATPSVTANNQLALSTSPKGLSDTSMEQSTLDISDSAHGVGSEHHQNETKSSVRSALPEDLFTGGFSFASPQMHGQQHHGMGYGMQYFQYPVNTGAFAYTAKTSNPFDLSCDDTGPNQASQFPSMGYVQGGGLPQVSVPGGAFSDSSSPAPDSVVVMASQSPFYTSALSPNSPSPGETELQEMNGLGSAENTYNAAHAFHQAPNNGYPCANPNAYISRGNPFD</sequence>
<dbReference type="PROSITE" id="PS50115">
    <property type="entry name" value="ARFGAP"/>
    <property type="match status" value="1"/>
</dbReference>
<reference evidence="7" key="1">
    <citation type="submission" date="2019-07" db="EMBL/GenBank/DDBJ databases">
        <authorList>
            <person name="Dittberner H."/>
        </authorList>
    </citation>
    <scope>NUCLEOTIDE SEQUENCE [LARGE SCALE GENOMIC DNA]</scope>
</reference>
<dbReference type="PRINTS" id="PR00405">
    <property type="entry name" value="REVINTRACTNG"/>
</dbReference>
<accession>A0A565CAS2</accession>